<feature type="region of interest" description="Disordered" evidence="1">
    <location>
        <begin position="87"/>
        <end position="112"/>
    </location>
</feature>
<accession>M1EKC3</accession>
<dbReference type="EMBL" id="JP008442">
    <property type="protein sequence ID" value="AER97039.1"/>
    <property type="molecule type" value="mRNA"/>
</dbReference>
<protein>
    <submittedName>
        <fullName evidence="2">DDHD domain containing 1</fullName>
    </submittedName>
</protein>
<dbReference type="AlphaFoldDB" id="M1EKC3"/>
<name>M1EKC3_MUSPF</name>
<sequence length="112" mass="11768">IRAAGLRGALNITAWAAAAQPGSWTRMRSRRSAAAFAASTTCRAGTRGGDPGDDEVPLALLRGEPGLHLAPDAEDHNHHLALDSCLSDEKRTTTSAPRSRAPRCATTARVRA</sequence>
<proteinExistence type="evidence at transcript level"/>
<evidence type="ECO:0000256" key="1">
    <source>
        <dbReference type="SAM" id="MobiDB-lite"/>
    </source>
</evidence>
<organism evidence="2">
    <name type="scientific">Mustela putorius furo</name>
    <name type="common">European domestic ferret</name>
    <name type="synonym">Mustela furo</name>
    <dbReference type="NCBI Taxonomy" id="9669"/>
    <lineage>
        <taxon>Eukaryota</taxon>
        <taxon>Metazoa</taxon>
        <taxon>Chordata</taxon>
        <taxon>Craniata</taxon>
        <taxon>Vertebrata</taxon>
        <taxon>Euteleostomi</taxon>
        <taxon>Mammalia</taxon>
        <taxon>Eutheria</taxon>
        <taxon>Laurasiatheria</taxon>
        <taxon>Carnivora</taxon>
        <taxon>Caniformia</taxon>
        <taxon>Musteloidea</taxon>
        <taxon>Mustelidae</taxon>
        <taxon>Mustelinae</taxon>
        <taxon>Mustela</taxon>
    </lineage>
</organism>
<reference evidence="2" key="1">
    <citation type="journal article" date="2013" name="J. Virol.">
        <title>Sequencing, annotation, and characterization of the influenza ferret infectome.</title>
        <authorList>
            <person name="Leon A.J."/>
            <person name="Banner D."/>
            <person name="Xu L."/>
            <person name="Ran L."/>
            <person name="Peng Z."/>
            <person name="Yi K."/>
            <person name="Chen C."/>
            <person name="Xu F."/>
            <person name="Huang J."/>
            <person name="Zhao Z."/>
            <person name="Lin Z."/>
            <person name="Huang S.H."/>
            <person name="Fang Y."/>
            <person name="Kelvin A.A."/>
            <person name="Ross T.M."/>
            <person name="Farooqui A."/>
            <person name="Kelvin D.J."/>
        </authorList>
    </citation>
    <scope>NUCLEOTIDE SEQUENCE</scope>
    <source>
        <tissue evidence="2">Lungs</tissue>
    </source>
</reference>
<feature type="non-terminal residue" evidence="2">
    <location>
        <position position="112"/>
    </location>
</feature>
<feature type="non-terminal residue" evidence="2">
    <location>
        <position position="1"/>
    </location>
</feature>
<evidence type="ECO:0000313" key="2">
    <source>
        <dbReference type="EMBL" id="AER97039.1"/>
    </source>
</evidence>